<accession>A0A6J6CD70</accession>
<dbReference type="AlphaFoldDB" id="A0A6J6CD70"/>
<sequence length="84" mass="8899">MRGIVALISISSRIFLGASSQAPSNAAFSQIEDSLSPYSRNGENSLQPLGPSNIAISRVLSSRKIIFKGKSTTCIAYGNIIKVV</sequence>
<proteinExistence type="predicted"/>
<organism evidence="1">
    <name type="scientific">freshwater metagenome</name>
    <dbReference type="NCBI Taxonomy" id="449393"/>
    <lineage>
        <taxon>unclassified sequences</taxon>
        <taxon>metagenomes</taxon>
        <taxon>ecological metagenomes</taxon>
    </lineage>
</organism>
<reference evidence="1" key="1">
    <citation type="submission" date="2020-05" db="EMBL/GenBank/DDBJ databases">
        <authorList>
            <person name="Chiriac C."/>
            <person name="Salcher M."/>
            <person name="Ghai R."/>
            <person name="Kavagutti S V."/>
        </authorList>
    </citation>
    <scope>NUCLEOTIDE SEQUENCE</scope>
</reference>
<evidence type="ECO:0000313" key="1">
    <source>
        <dbReference type="EMBL" id="CAB4549055.1"/>
    </source>
</evidence>
<dbReference type="EMBL" id="CAEZSW010000017">
    <property type="protein sequence ID" value="CAB4549055.1"/>
    <property type="molecule type" value="Genomic_DNA"/>
</dbReference>
<name>A0A6J6CD70_9ZZZZ</name>
<protein>
    <submittedName>
        <fullName evidence="1">Unannotated protein</fullName>
    </submittedName>
</protein>
<gene>
    <name evidence="1" type="ORF">UFOPK1508_00276</name>
</gene>